<keyword evidence="3" id="KW-1185">Reference proteome</keyword>
<feature type="region of interest" description="Disordered" evidence="1">
    <location>
        <begin position="1"/>
        <end position="126"/>
    </location>
</feature>
<feature type="compositionally biased region" description="Polar residues" evidence="1">
    <location>
        <begin position="54"/>
        <end position="64"/>
    </location>
</feature>
<feature type="compositionally biased region" description="Low complexity" evidence="1">
    <location>
        <begin position="65"/>
        <end position="80"/>
    </location>
</feature>
<dbReference type="AlphaFoldDB" id="A0AAD5TDL9"/>
<proteinExistence type="predicted"/>
<dbReference type="Proteomes" id="UP001212152">
    <property type="component" value="Unassembled WGS sequence"/>
</dbReference>
<accession>A0AAD5TDL9</accession>
<feature type="compositionally biased region" description="Basic and acidic residues" evidence="1">
    <location>
        <begin position="34"/>
        <end position="53"/>
    </location>
</feature>
<organism evidence="2 3">
    <name type="scientific">Geranomyces variabilis</name>
    <dbReference type="NCBI Taxonomy" id="109894"/>
    <lineage>
        <taxon>Eukaryota</taxon>
        <taxon>Fungi</taxon>
        <taxon>Fungi incertae sedis</taxon>
        <taxon>Chytridiomycota</taxon>
        <taxon>Chytridiomycota incertae sedis</taxon>
        <taxon>Chytridiomycetes</taxon>
        <taxon>Spizellomycetales</taxon>
        <taxon>Powellomycetaceae</taxon>
        <taxon>Geranomyces</taxon>
    </lineage>
</organism>
<comment type="caution">
    <text evidence="2">The sequence shown here is derived from an EMBL/GenBank/DDBJ whole genome shotgun (WGS) entry which is preliminary data.</text>
</comment>
<evidence type="ECO:0000313" key="2">
    <source>
        <dbReference type="EMBL" id="KAJ3167838.1"/>
    </source>
</evidence>
<feature type="compositionally biased region" description="Basic and acidic residues" evidence="1">
    <location>
        <begin position="90"/>
        <end position="118"/>
    </location>
</feature>
<gene>
    <name evidence="2" type="ORF">HDU87_001431</name>
</gene>
<sequence>MRAFAVSDDDLNLCASGFALSSPHSDRYTPTTHDGLRKDGEPDQRVKGHESDAHNSNSEQNLNNSPSHSSAAHASTAASAGPNDGQTYHPTEHGGLHKDGQSDQRVKGHESEAHRATAERNLNNQN</sequence>
<protein>
    <submittedName>
        <fullName evidence="2">Uncharacterized protein</fullName>
    </submittedName>
</protein>
<evidence type="ECO:0000256" key="1">
    <source>
        <dbReference type="SAM" id="MobiDB-lite"/>
    </source>
</evidence>
<reference evidence="2" key="1">
    <citation type="submission" date="2020-05" db="EMBL/GenBank/DDBJ databases">
        <title>Phylogenomic resolution of chytrid fungi.</title>
        <authorList>
            <person name="Stajich J.E."/>
            <person name="Amses K."/>
            <person name="Simmons R."/>
            <person name="Seto K."/>
            <person name="Myers J."/>
            <person name="Bonds A."/>
            <person name="Quandt C.A."/>
            <person name="Barry K."/>
            <person name="Liu P."/>
            <person name="Grigoriev I."/>
            <person name="Longcore J.E."/>
            <person name="James T.Y."/>
        </authorList>
    </citation>
    <scope>NUCLEOTIDE SEQUENCE</scope>
    <source>
        <strain evidence="2">JEL0379</strain>
    </source>
</reference>
<dbReference type="EMBL" id="JADGJQ010000130">
    <property type="protein sequence ID" value="KAJ3167838.1"/>
    <property type="molecule type" value="Genomic_DNA"/>
</dbReference>
<name>A0AAD5TDL9_9FUNG</name>
<evidence type="ECO:0000313" key="3">
    <source>
        <dbReference type="Proteomes" id="UP001212152"/>
    </source>
</evidence>